<evidence type="ECO:0000313" key="2">
    <source>
        <dbReference type="Proteomes" id="UP001162156"/>
    </source>
</evidence>
<evidence type="ECO:0000313" key="1">
    <source>
        <dbReference type="EMBL" id="KAJ8934286.1"/>
    </source>
</evidence>
<name>A0AAV8X5R8_9CUCU</name>
<reference evidence="1" key="1">
    <citation type="journal article" date="2023" name="Insect Mol. Biol.">
        <title>Genome sequencing provides insights into the evolution of gene families encoding plant cell wall-degrading enzymes in longhorned beetles.</title>
        <authorList>
            <person name="Shin N.R."/>
            <person name="Okamura Y."/>
            <person name="Kirsch R."/>
            <person name="Pauchet Y."/>
        </authorList>
    </citation>
    <scope>NUCLEOTIDE SEQUENCE</scope>
    <source>
        <strain evidence="1">RBIC_L_NR</strain>
    </source>
</reference>
<keyword evidence="2" id="KW-1185">Reference proteome</keyword>
<comment type="caution">
    <text evidence="1">The sequence shown here is derived from an EMBL/GenBank/DDBJ whole genome shotgun (WGS) entry which is preliminary data.</text>
</comment>
<sequence>MDMVIHALLSYQAEVMCSFQDFFSCVEERIQRQIRPRVFMSDMAEAYYNAWLEIMLPAEFR</sequence>
<protein>
    <recommendedName>
        <fullName evidence="3">Transposase</fullName>
    </recommendedName>
</protein>
<evidence type="ECO:0008006" key="3">
    <source>
        <dbReference type="Google" id="ProtNLM"/>
    </source>
</evidence>
<dbReference type="EMBL" id="JANEYF010003737">
    <property type="protein sequence ID" value="KAJ8934286.1"/>
    <property type="molecule type" value="Genomic_DNA"/>
</dbReference>
<organism evidence="1 2">
    <name type="scientific">Rhamnusium bicolor</name>
    <dbReference type="NCBI Taxonomy" id="1586634"/>
    <lineage>
        <taxon>Eukaryota</taxon>
        <taxon>Metazoa</taxon>
        <taxon>Ecdysozoa</taxon>
        <taxon>Arthropoda</taxon>
        <taxon>Hexapoda</taxon>
        <taxon>Insecta</taxon>
        <taxon>Pterygota</taxon>
        <taxon>Neoptera</taxon>
        <taxon>Endopterygota</taxon>
        <taxon>Coleoptera</taxon>
        <taxon>Polyphaga</taxon>
        <taxon>Cucujiformia</taxon>
        <taxon>Chrysomeloidea</taxon>
        <taxon>Cerambycidae</taxon>
        <taxon>Lepturinae</taxon>
        <taxon>Rhagiini</taxon>
        <taxon>Rhamnusium</taxon>
    </lineage>
</organism>
<dbReference type="AlphaFoldDB" id="A0AAV8X5R8"/>
<dbReference type="Proteomes" id="UP001162156">
    <property type="component" value="Unassembled WGS sequence"/>
</dbReference>
<proteinExistence type="predicted"/>
<gene>
    <name evidence="1" type="ORF">NQ314_013472</name>
</gene>
<accession>A0AAV8X5R8</accession>